<accession>A0A1R0H6B2</accession>
<evidence type="ECO:0000313" key="3">
    <source>
        <dbReference type="EMBL" id="OLY84628.1"/>
    </source>
</evidence>
<dbReference type="EMBL" id="LSSL01000429">
    <property type="protein sequence ID" value="OLY84628.1"/>
    <property type="molecule type" value="Genomic_DNA"/>
</dbReference>
<feature type="compositionally biased region" description="Polar residues" evidence="1">
    <location>
        <begin position="95"/>
        <end position="115"/>
    </location>
</feature>
<keyword evidence="2" id="KW-0812">Transmembrane</keyword>
<keyword evidence="2" id="KW-0472">Membrane</keyword>
<gene>
    <name evidence="3" type="ORF">AYI68_g1207</name>
</gene>
<proteinExistence type="predicted"/>
<protein>
    <recommendedName>
        <fullName evidence="5">LITAF domain-containing protein</fullName>
    </recommendedName>
</protein>
<feature type="transmembrane region" description="Helical" evidence="2">
    <location>
        <begin position="155"/>
        <end position="173"/>
    </location>
</feature>
<feature type="region of interest" description="Disordered" evidence="1">
    <location>
        <begin position="1"/>
        <end position="115"/>
    </location>
</feature>
<evidence type="ECO:0000256" key="2">
    <source>
        <dbReference type="SAM" id="Phobius"/>
    </source>
</evidence>
<evidence type="ECO:0000256" key="1">
    <source>
        <dbReference type="SAM" id="MobiDB-lite"/>
    </source>
</evidence>
<dbReference type="Proteomes" id="UP000187455">
    <property type="component" value="Unassembled WGS sequence"/>
</dbReference>
<feature type="compositionally biased region" description="Polar residues" evidence="1">
    <location>
        <begin position="39"/>
        <end position="75"/>
    </location>
</feature>
<comment type="caution">
    <text evidence="3">The sequence shown here is derived from an EMBL/GenBank/DDBJ whole genome shotgun (WGS) entry which is preliminary data.</text>
</comment>
<organism evidence="3 4">
    <name type="scientific">Smittium mucronatum</name>
    <dbReference type="NCBI Taxonomy" id="133383"/>
    <lineage>
        <taxon>Eukaryota</taxon>
        <taxon>Fungi</taxon>
        <taxon>Fungi incertae sedis</taxon>
        <taxon>Zoopagomycota</taxon>
        <taxon>Kickxellomycotina</taxon>
        <taxon>Harpellomycetes</taxon>
        <taxon>Harpellales</taxon>
        <taxon>Legeriomycetaceae</taxon>
        <taxon>Smittium</taxon>
    </lineage>
</organism>
<name>A0A1R0H6B2_9FUNG</name>
<evidence type="ECO:0008006" key="5">
    <source>
        <dbReference type="Google" id="ProtNLM"/>
    </source>
</evidence>
<keyword evidence="4" id="KW-1185">Reference proteome</keyword>
<reference evidence="3 4" key="1">
    <citation type="journal article" date="2016" name="Mol. Biol. Evol.">
        <title>Genome-Wide Survey of Gut Fungi (Harpellales) Reveals the First Horizontally Transferred Ubiquitin Gene from a Mosquito Host.</title>
        <authorList>
            <person name="Wang Y."/>
            <person name="White M.M."/>
            <person name="Kvist S."/>
            <person name="Moncalvo J.M."/>
        </authorList>
    </citation>
    <scope>NUCLEOTIDE SEQUENCE [LARGE SCALE GENOMIC DNA]</scope>
    <source>
        <strain evidence="3 4">ALG-7-W6</strain>
    </source>
</reference>
<sequence length="193" mass="21516">MNDKEKEALENDKNSKNQDAQPRTKGSKLLSDGIDQDIQPKTTGKTNTQPHSQDSDLPTYTQIYSDPQASNQVSSGKYKYSGIVQPEPQSKKRTLNSTELNSQNTYQDNITQQEPSRENITIATSSKTTPICIICPNCRKSVDNPIKRRPGFKSLIPNSLMGLAILPLSLVFFPLSSLKKRRFCPYCGFDLSG</sequence>
<dbReference type="AlphaFoldDB" id="A0A1R0H6B2"/>
<feature type="compositionally biased region" description="Basic and acidic residues" evidence="1">
    <location>
        <begin position="1"/>
        <end position="16"/>
    </location>
</feature>
<keyword evidence="2" id="KW-1133">Transmembrane helix</keyword>
<evidence type="ECO:0000313" key="4">
    <source>
        <dbReference type="Proteomes" id="UP000187455"/>
    </source>
</evidence>